<dbReference type="OrthoDB" id="1302647at2759"/>
<dbReference type="EMBL" id="PKPP01001400">
    <property type="protein sequence ID" value="PWA83035.1"/>
    <property type="molecule type" value="Genomic_DNA"/>
</dbReference>
<protein>
    <recommendedName>
        <fullName evidence="4">ATPase, F1/V1/A1 complex, alpha/beta subunit, Zinc knuckle CX2CX4HX4C</fullName>
    </recommendedName>
</protein>
<comment type="caution">
    <text evidence="2">The sequence shown here is derived from an EMBL/GenBank/DDBJ whole genome shotgun (WGS) entry which is preliminary data.</text>
</comment>
<dbReference type="AlphaFoldDB" id="A0A2U1PBA0"/>
<proteinExistence type="predicted"/>
<dbReference type="Proteomes" id="UP000245207">
    <property type="component" value="Unassembled WGS sequence"/>
</dbReference>
<name>A0A2U1PBA0_ARTAN</name>
<reference evidence="2 3" key="1">
    <citation type="journal article" date="2018" name="Mol. Plant">
        <title>The genome of Artemisia annua provides insight into the evolution of Asteraceae family and artemisinin biosynthesis.</title>
        <authorList>
            <person name="Shen Q."/>
            <person name="Zhang L."/>
            <person name="Liao Z."/>
            <person name="Wang S."/>
            <person name="Yan T."/>
            <person name="Shi P."/>
            <person name="Liu M."/>
            <person name="Fu X."/>
            <person name="Pan Q."/>
            <person name="Wang Y."/>
            <person name="Lv Z."/>
            <person name="Lu X."/>
            <person name="Zhang F."/>
            <person name="Jiang W."/>
            <person name="Ma Y."/>
            <person name="Chen M."/>
            <person name="Hao X."/>
            <person name="Li L."/>
            <person name="Tang Y."/>
            <person name="Lv G."/>
            <person name="Zhou Y."/>
            <person name="Sun X."/>
            <person name="Brodelius P.E."/>
            <person name="Rose J.K.C."/>
            <person name="Tang K."/>
        </authorList>
    </citation>
    <scope>NUCLEOTIDE SEQUENCE [LARGE SCALE GENOMIC DNA]</scope>
    <source>
        <strain evidence="3">cv. Huhao1</strain>
        <tissue evidence="2">Leaf</tissue>
    </source>
</reference>
<organism evidence="2 3">
    <name type="scientific">Artemisia annua</name>
    <name type="common">Sweet wormwood</name>
    <dbReference type="NCBI Taxonomy" id="35608"/>
    <lineage>
        <taxon>Eukaryota</taxon>
        <taxon>Viridiplantae</taxon>
        <taxon>Streptophyta</taxon>
        <taxon>Embryophyta</taxon>
        <taxon>Tracheophyta</taxon>
        <taxon>Spermatophyta</taxon>
        <taxon>Magnoliopsida</taxon>
        <taxon>eudicotyledons</taxon>
        <taxon>Gunneridae</taxon>
        <taxon>Pentapetalae</taxon>
        <taxon>asterids</taxon>
        <taxon>campanulids</taxon>
        <taxon>Asterales</taxon>
        <taxon>Asteraceae</taxon>
        <taxon>Asteroideae</taxon>
        <taxon>Anthemideae</taxon>
        <taxon>Artemisiinae</taxon>
        <taxon>Artemisia</taxon>
    </lineage>
</organism>
<sequence length="311" mass="35965">MVKKAVTELDEDMTLKADVNGGYKANKDEYKSPIASTSVLESNDKTKSSYANIMCQYGKGRLGYARVLIDVQAKQDFREFIIVQYRYNNGIVIKTKRISVEYSWKPTKCEHCQVFGHSLSICKMRPRTSEEEIAGKEKNVDTEKKMNNNGKNDYGKQVDYDGFMTKKNAKTNDHKGNGYNQQKNRGQYMGKKYEIPKPIYRKKVNTEMNANQNQATPKTPKDNTTSGGKKTWNVDEEVVKEVRNTANKYSVLQDLDDDGYKKNLSQRERNEVENCAKLKMQPASNVKCKWSQEMNEYFKECWDRLHGKNKQ</sequence>
<gene>
    <name evidence="2" type="ORF">CTI12_AA173540</name>
</gene>
<evidence type="ECO:0000256" key="1">
    <source>
        <dbReference type="SAM" id="MobiDB-lite"/>
    </source>
</evidence>
<feature type="compositionally biased region" description="Polar residues" evidence="1">
    <location>
        <begin position="210"/>
        <end position="228"/>
    </location>
</feature>
<evidence type="ECO:0000313" key="3">
    <source>
        <dbReference type="Proteomes" id="UP000245207"/>
    </source>
</evidence>
<evidence type="ECO:0000313" key="2">
    <source>
        <dbReference type="EMBL" id="PWA83035.1"/>
    </source>
</evidence>
<keyword evidence="3" id="KW-1185">Reference proteome</keyword>
<evidence type="ECO:0008006" key="4">
    <source>
        <dbReference type="Google" id="ProtNLM"/>
    </source>
</evidence>
<accession>A0A2U1PBA0</accession>
<feature type="region of interest" description="Disordered" evidence="1">
    <location>
        <begin position="210"/>
        <end position="230"/>
    </location>
</feature>